<sequence>MSVQEYTHVGPALSVKFHNEYLFTCYGPYLHVYDYRHDELMIKCKIFHKNKIHGIAINEKDNKICAFGGKSVSIFTIEDILQKQEILDNELILNDWIISSEFSFDGDYIYHLTSYNKVLISDLSGKIIDEKALSNERSLLYSGTLKVLSSEYVLVNAGTVMGGVIIWDMFKEEMKHNLTGHEGSIFYVSASNNGKLIASCSDDRSIRLWDNETGNELSVGWSHTARIWNLKFFNDDKNLISVSEDCTCRVWNIIEAENGTRTLEISNVTEGHLTKNVWGVDVSERNQLIATSGNDGRIRLIDLKSEFNSDENLTDFSISDIEENLGTKFDDGEIIKGFFWFSFGLVAITSIGRILGYNKNLKTWSQYCIDNRLTSYSLTQGIYESNIVLFSNNKCSLLVMKFSSDGGEIVAKKAYHETSLSKLSNCIMLSAGYHVILMESPNPKDKLIFWNLDDNLDIKAIYHFNKPENFVTTCLEVYDNFYLVGSRFSSIGIFNIKDIDSKPTVIRKINNGDSVTTIKLSDLGPNFEPIFAVTNRDGFYDFIKISFKDIKNDKFYTILHSNKLPKGFLEGSYLNSDLNFITYGFKSSLFYIYNETSCYEIGSQNCGGAHRQWHFSKEDPNCLILAYIKASNLYIRKFPKSGFPLVLDGGLHGREIRDVAIMKDNDNFNGYFFCTGSEDTTIKLSYFEPTTRAIKNYWTERKHVSGLQRLKAIKNDMLISSSAREELFLWKLTYNRLRPYITCVQSLPTSSKNPDLRIMDFSTVFLLDNKGDTTGDFLLSTVYSDSMIKVWLYNSEKNSFFPVIEGVYKTCCILNTDLRVFNDQMILSASATDGHLFGYDITNQLKSLGFKMSKGGIKAPLKVEELKSSSLPETPSFDKAVHQSGIKSFSIMKKSKKKMCIITGGDDNALALSTVTIDKGTDTEIELNFSVKDASSSTITSVNIFKKSKKTRVLTTSVDQVIKIWSVEGDKLTLLKDKYTTVADTGCADLIKDKENKINIVVGGVGLSVFAY</sequence>
<comment type="caution">
    <text evidence="8">The sequence shown here is derived from an EMBL/GenBank/DDBJ whole genome shotgun (WGS) entry which is preliminary data.</text>
</comment>
<dbReference type="Gene3D" id="2.130.10.10">
    <property type="entry name" value="YVTN repeat-like/Quinoprotein amine dehydrogenase"/>
    <property type="match status" value="2"/>
</dbReference>
<dbReference type="InterPro" id="IPR001680">
    <property type="entry name" value="WD40_rpt"/>
</dbReference>
<organism evidence="8 9">
    <name type="scientific">Nakaseomyces bracarensis</name>
    <dbReference type="NCBI Taxonomy" id="273131"/>
    <lineage>
        <taxon>Eukaryota</taxon>
        <taxon>Fungi</taxon>
        <taxon>Dikarya</taxon>
        <taxon>Ascomycota</taxon>
        <taxon>Saccharomycotina</taxon>
        <taxon>Saccharomycetes</taxon>
        <taxon>Saccharomycetales</taxon>
        <taxon>Saccharomycetaceae</taxon>
        <taxon>Nakaseomyces</taxon>
    </lineage>
</organism>
<dbReference type="PANTHER" id="PTHR14344">
    <property type="entry name" value="WD REPEAT PROTEIN"/>
    <property type="match status" value="1"/>
</dbReference>
<gene>
    <name evidence="8" type="ORF">RNJ44_02204</name>
</gene>
<accession>A0ABR4NMT5</accession>
<dbReference type="EMBL" id="JBEVYD010000012">
    <property type="protein sequence ID" value="KAL3229117.1"/>
    <property type="molecule type" value="Genomic_DNA"/>
</dbReference>
<dbReference type="InterPro" id="IPR036322">
    <property type="entry name" value="WD40_repeat_dom_sf"/>
</dbReference>
<evidence type="ECO:0000256" key="7">
    <source>
        <dbReference type="PROSITE-ProRule" id="PRU00221"/>
    </source>
</evidence>
<keyword evidence="4" id="KW-0819">tRNA processing</keyword>
<evidence type="ECO:0000256" key="2">
    <source>
        <dbReference type="ARBA" id="ARBA00022490"/>
    </source>
</evidence>
<reference evidence="8 9" key="1">
    <citation type="submission" date="2024-05" db="EMBL/GenBank/DDBJ databases">
        <title>Long read based assembly of the Candida bracarensis genome reveals expanded adhesin content.</title>
        <authorList>
            <person name="Marcet-Houben M."/>
            <person name="Ksiezopolska E."/>
            <person name="Gabaldon T."/>
        </authorList>
    </citation>
    <scope>NUCLEOTIDE SEQUENCE [LARGE SCALE GENOMIC DNA]</scope>
    <source>
        <strain evidence="8 9">CBM6</strain>
    </source>
</reference>
<proteinExistence type="inferred from homology"/>
<name>A0ABR4NMT5_9SACH</name>
<feature type="repeat" description="WD" evidence="7">
    <location>
        <begin position="178"/>
        <end position="219"/>
    </location>
</feature>
<evidence type="ECO:0000256" key="5">
    <source>
        <dbReference type="ARBA" id="ARBA00022737"/>
    </source>
</evidence>
<keyword evidence="2" id="KW-0963">Cytoplasm</keyword>
<evidence type="ECO:0000256" key="3">
    <source>
        <dbReference type="ARBA" id="ARBA00022574"/>
    </source>
</evidence>
<feature type="repeat" description="WD" evidence="7">
    <location>
        <begin position="220"/>
        <end position="253"/>
    </location>
</feature>
<comment type="similarity">
    <text evidence="6">Belongs to the WD repeat WDR6 family.</text>
</comment>
<dbReference type="PROSITE" id="PS50294">
    <property type="entry name" value="WD_REPEATS_REGION"/>
    <property type="match status" value="1"/>
</dbReference>
<dbReference type="InterPro" id="IPR015943">
    <property type="entry name" value="WD40/YVTN_repeat-like_dom_sf"/>
</dbReference>
<dbReference type="PROSITE" id="PS00678">
    <property type="entry name" value="WD_REPEATS_1"/>
    <property type="match status" value="1"/>
</dbReference>
<evidence type="ECO:0000313" key="9">
    <source>
        <dbReference type="Proteomes" id="UP001623330"/>
    </source>
</evidence>
<keyword evidence="5" id="KW-0677">Repeat</keyword>
<protein>
    <recommendedName>
        <fullName evidence="10">Regulator of Ty1 transposition protein 10</fullName>
    </recommendedName>
</protein>
<keyword evidence="9" id="KW-1185">Reference proteome</keyword>
<dbReference type="PANTHER" id="PTHR14344:SF3">
    <property type="entry name" value="WD REPEAT-CONTAINING PROTEIN 6"/>
    <property type="match status" value="1"/>
</dbReference>
<evidence type="ECO:0000256" key="6">
    <source>
        <dbReference type="ARBA" id="ARBA00038255"/>
    </source>
</evidence>
<keyword evidence="3 7" id="KW-0853">WD repeat</keyword>
<dbReference type="SUPFAM" id="SSF50978">
    <property type="entry name" value="WD40 repeat-like"/>
    <property type="match status" value="3"/>
</dbReference>
<comment type="subcellular location">
    <subcellularLocation>
        <location evidence="1">Cytoplasm</location>
    </subcellularLocation>
</comment>
<dbReference type="PROSITE" id="PS50082">
    <property type="entry name" value="WD_REPEATS_2"/>
    <property type="match status" value="2"/>
</dbReference>
<dbReference type="SMART" id="SM00320">
    <property type="entry name" value="WD40"/>
    <property type="match status" value="5"/>
</dbReference>
<evidence type="ECO:0000256" key="1">
    <source>
        <dbReference type="ARBA" id="ARBA00004496"/>
    </source>
</evidence>
<evidence type="ECO:0000256" key="4">
    <source>
        <dbReference type="ARBA" id="ARBA00022694"/>
    </source>
</evidence>
<evidence type="ECO:0008006" key="10">
    <source>
        <dbReference type="Google" id="ProtNLM"/>
    </source>
</evidence>
<dbReference type="Pfam" id="PF00400">
    <property type="entry name" value="WD40"/>
    <property type="match status" value="3"/>
</dbReference>
<dbReference type="InterPro" id="IPR019775">
    <property type="entry name" value="WD40_repeat_CS"/>
</dbReference>
<evidence type="ECO:0000313" key="8">
    <source>
        <dbReference type="EMBL" id="KAL3229117.1"/>
    </source>
</evidence>
<dbReference type="InterPro" id="IPR051973">
    <property type="entry name" value="tRNA_Anticodon_Mtase-Reg"/>
</dbReference>
<dbReference type="Proteomes" id="UP001623330">
    <property type="component" value="Unassembled WGS sequence"/>
</dbReference>